<feature type="binding site" evidence="11">
    <location>
        <position position="584"/>
    </location>
    <ligand>
        <name>Zn(2+)</name>
        <dbReference type="ChEBI" id="CHEBI:29105"/>
    </ligand>
</feature>
<evidence type="ECO:0000256" key="9">
    <source>
        <dbReference type="ARBA" id="ARBA00024779"/>
    </source>
</evidence>
<dbReference type="InterPro" id="IPR018163">
    <property type="entry name" value="Thr/Ala-tRNA-synth_IIc_edit"/>
</dbReference>
<evidence type="ECO:0000256" key="10">
    <source>
        <dbReference type="ARBA" id="ARBA00048300"/>
    </source>
</evidence>
<evidence type="ECO:0000256" key="11">
    <source>
        <dbReference type="HAMAP-Rule" id="MF_00036"/>
    </source>
</evidence>
<feature type="binding site" evidence="11">
    <location>
        <position position="686"/>
    </location>
    <ligand>
        <name>Zn(2+)</name>
        <dbReference type="ChEBI" id="CHEBI:29105"/>
    </ligand>
</feature>
<dbReference type="Gene3D" id="6.10.250.550">
    <property type="match status" value="1"/>
</dbReference>
<keyword evidence="5 11" id="KW-0067">ATP-binding</keyword>
<dbReference type="SUPFAM" id="SSF55681">
    <property type="entry name" value="Class II aaRS and biotin synthetases"/>
    <property type="match status" value="1"/>
</dbReference>
<accession>A0ABQ3ZC07</accession>
<evidence type="ECO:0000256" key="4">
    <source>
        <dbReference type="ARBA" id="ARBA00022741"/>
    </source>
</evidence>
<dbReference type="InterPro" id="IPR018165">
    <property type="entry name" value="Ala-tRNA-synth_IIc_core"/>
</dbReference>
<dbReference type="InterPro" id="IPR023033">
    <property type="entry name" value="Ala_tRNA_ligase_euk/bac"/>
</dbReference>
<dbReference type="RefSeq" id="WP_203735199.1">
    <property type="nucleotide sequence ID" value="NZ_BAAATX010000074.1"/>
</dbReference>
<dbReference type="InterPro" id="IPR050058">
    <property type="entry name" value="Ala-tRNA_ligase"/>
</dbReference>
<dbReference type="NCBIfam" id="TIGR00344">
    <property type="entry name" value="alaS"/>
    <property type="match status" value="1"/>
</dbReference>
<protein>
    <recommendedName>
        <fullName evidence="11">Alanine--tRNA ligase</fullName>
        <ecNumber evidence="11">6.1.1.7</ecNumber>
    </recommendedName>
    <alternativeName>
        <fullName evidence="11">Alanyl-tRNA synthetase</fullName>
        <shortName evidence="11">AlaRS</shortName>
    </alternativeName>
</protein>
<dbReference type="PANTHER" id="PTHR11777">
    <property type="entry name" value="ALANYL-TRNA SYNTHETASE"/>
    <property type="match status" value="1"/>
</dbReference>
<sequence>MKTAEIKRRYLAHFEANGHTVVPSAPLPAIDDPNLLFINAGMVQFVPYFLGQQTPAFKRAVSVQKCIRTPDIDEVGKTSRHGTFFQMNGNFSFGDYFKEGAIKLAWELSTNSVEQGGFGLDASRIWPTVYLDDDEAFEMWRKIGVPVDHIVRRGKKDNYWSMGIPGPAGPCSELFYDRGPEYGKDGGPEVDEDRFMEYWNLVFMTYEITDVKSKEDFRIVGDLPAKNIDTGMGLERIASILQGVDNLYEIDEVRPILARAAEMTGKQYGAHSGHVAGESHPDDVRLRVIADHVRTALMLIGDGVTPSNEGRGYVLRRIMRRAIRSIRLLGWQEPALPELLPIARDCMAPSYPELAEEFGRISTYAYAEEDSFLSTLRAGTTILDVAIDDTRKSGRSKLSGDKAFQLHDTYGFPIDLTLEIAAEQGLDVDQDGFRRLMADQRSRAKADAAARKTGHADLSAYRGALDAGGPVQFTGYQEVTRESRVRALIGDGGRLEVAGEGDFVELVLDTTPFYAEGGGQQADTGIIKVGGGHLEVVDVQQPLPGLIVHKARVIRGEVRAGESAEAEIDITRRKAISRSHTATHLIHQTMRHFLGESATQAGSLNAPGRLRFDFNTPGAVSPTVLNDVEQQVNEVLLRDLEVHAFITSQEEARRLGAMALFGEKYGDEVRVVEVGDYARELCGGTHVARSGQLGLVKILNEASIGAGVRRVEALVGIDAFGFLAKEHLLVARLADMFRVPGDQVAERVEQTVTALRDAEKELEKLRAQMVLGGAGALAEQARDLRGVAYVGAEAPEGAAGNDVRTLAQEIRGKIDAGRPAVVAVASRSNGKASLIVAINGAAKSRGLSAADLVKGALSGRGGGNADLAQGGGVPADQVPTLLAAVEKAVADAAG</sequence>
<feature type="binding site" evidence="11">
    <location>
        <position position="580"/>
    </location>
    <ligand>
        <name>Zn(2+)</name>
        <dbReference type="ChEBI" id="CHEBI:29105"/>
    </ligand>
</feature>
<keyword evidence="4 11" id="KW-0547">Nucleotide-binding</keyword>
<comment type="domain">
    <text evidence="11">Consists of three domains; the N-terminal catalytic domain, the editing domain and the C-terminal C-Ala domain. The editing domain removes incorrectly charged amino acids, while the C-Ala domain, along with tRNA(Ala), serves as a bridge to cooperatively bring together the editing and aminoacylation centers thus stimulating deacylation of misacylated tRNAs.</text>
</comment>
<comment type="caution">
    <text evidence="13">The sequence shown here is derived from an EMBL/GenBank/DDBJ whole genome shotgun (WGS) entry which is preliminary data.</text>
</comment>
<dbReference type="Pfam" id="PF07973">
    <property type="entry name" value="tRNA_SAD"/>
    <property type="match status" value="1"/>
</dbReference>
<dbReference type="EMBL" id="BOML01000079">
    <property type="protein sequence ID" value="GIE07351.1"/>
    <property type="molecule type" value="Genomic_DNA"/>
</dbReference>
<evidence type="ECO:0000256" key="3">
    <source>
        <dbReference type="ARBA" id="ARBA00022598"/>
    </source>
</evidence>
<dbReference type="GO" id="GO:0016874">
    <property type="term" value="F:ligase activity"/>
    <property type="evidence" value="ECO:0007669"/>
    <property type="project" value="UniProtKB-KW"/>
</dbReference>
<evidence type="ECO:0000256" key="7">
    <source>
        <dbReference type="ARBA" id="ARBA00022917"/>
    </source>
</evidence>
<comment type="subcellular location">
    <subcellularLocation>
        <location evidence="11">Cytoplasm</location>
    </subcellularLocation>
</comment>
<dbReference type="SUPFAM" id="SSF55186">
    <property type="entry name" value="ThrRS/AlaRS common domain"/>
    <property type="match status" value="1"/>
</dbReference>
<keyword evidence="11" id="KW-0479">Metal-binding</keyword>
<keyword evidence="3 11" id="KW-0436">Ligase</keyword>
<dbReference type="InterPro" id="IPR003156">
    <property type="entry name" value="DHHA1_dom"/>
</dbReference>
<dbReference type="Pfam" id="PF01411">
    <property type="entry name" value="tRNA-synt_2c"/>
    <property type="match status" value="1"/>
</dbReference>
<keyword evidence="14" id="KW-1185">Reference proteome</keyword>
<dbReference type="HAMAP" id="MF_00036_B">
    <property type="entry name" value="Ala_tRNA_synth_B"/>
    <property type="match status" value="1"/>
</dbReference>
<dbReference type="Pfam" id="PF02272">
    <property type="entry name" value="DHHA1"/>
    <property type="match status" value="1"/>
</dbReference>
<dbReference type="PRINTS" id="PR00980">
    <property type="entry name" value="TRNASYNTHALA"/>
</dbReference>
<dbReference type="Gene3D" id="3.30.980.10">
    <property type="entry name" value="Threonyl-trna Synthetase, Chain A, domain 2"/>
    <property type="match status" value="1"/>
</dbReference>
<comment type="similarity">
    <text evidence="1 11">Belongs to the class-II aminoacyl-tRNA synthetase family.</text>
</comment>
<dbReference type="InterPro" id="IPR012947">
    <property type="entry name" value="tRNA_SAD"/>
</dbReference>
<evidence type="ECO:0000256" key="8">
    <source>
        <dbReference type="ARBA" id="ARBA00023146"/>
    </source>
</evidence>
<dbReference type="SUPFAM" id="SSF101353">
    <property type="entry name" value="Putative anticodon-binding domain of alanyl-tRNA synthetase (AlaRS)"/>
    <property type="match status" value="1"/>
</dbReference>
<evidence type="ECO:0000256" key="6">
    <source>
        <dbReference type="ARBA" id="ARBA00022884"/>
    </source>
</evidence>
<dbReference type="SMART" id="SM00863">
    <property type="entry name" value="tRNA_SAD"/>
    <property type="match status" value="1"/>
</dbReference>
<evidence type="ECO:0000313" key="13">
    <source>
        <dbReference type="EMBL" id="GIE07351.1"/>
    </source>
</evidence>
<keyword evidence="2 11" id="KW-0820">tRNA-binding</keyword>
<comment type="function">
    <text evidence="9 11">Catalyzes the attachment of alanine to tRNA(Ala) in a two-step reaction: alanine is first activated by ATP to form Ala-AMP and then transferred to the acceptor end of tRNA(Ala). Also edits incorrectly charged Ser-tRNA(Ala) and Gly-tRNA(Ala) via its editing domain.</text>
</comment>
<dbReference type="SUPFAM" id="SSF50447">
    <property type="entry name" value="Translation proteins"/>
    <property type="match status" value="1"/>
</dbReference>
<dbReference type="InterPro" id="IPR018164">
    <property type="entry name" value="Ala-tRNA-synth_IIc_N"/>
</dbReference>
<keyword evidence="6 11" id="KW-0694">RNA-binding</keyword>
<name>A0ABQ3ZC07_9ACTN</name>
<comment type="cofactor">
    <cofactor evidence="11">
        <name>Zn(2+)</name>
        <dbReference type="ChEBI" id="CHEBI:29105"/>
    </cofactor>
    <text evidence="11">Binds 1 zinc ion per subunit.</text>
</comment>
<proteinExistence type="inferred from homology"/>
<gene>
    <name evidence="11 13" type="primary">alaS</name>
    <name evidence="13" type="ORF">Adu01nite_87010</name>
</gene>
<keyword evidence="8 11" id="KW-0030">Aminoacyl-tRNA synthetase</keyword>
<feature type="binding site" evidence="11">
    <location>
        <position position="682"/>
    </location>
    <ligand>
        <name>Zn(2+)</name>
        <dbReference type="ChEBI" id="CHEBI:29105"/>
    </ligand>
</feature>
<keyword evidence="11" id="KW-0862">Zinc</keyword>
<dbReference type="InterPro" id="IPR045864">
    <property type="entry name" value="aa-tRNA-synth_II/BPL/LPL"/>
</dbReference>
<dbReference type="EC" id="6.1.1.7" evidence="11"/>
<keyword evidence="11" id="KW-0963">Cytoplasm</keyword>
<evidence type="ECO:0000256" key="2">
    <source>
        <dbReference type="ARBA" id="ARBA00022555"/>
    </source>
</evidence>
<evidence type="ECO:0000256" key="5">
    <source>
        <dbReference type="ARBA" id="ARBA00022840"/>
    </source>
</evidence>
<dbReference type="Gene3D" id="2.40.30.130">
    <property type="match status" value="1"/>
</dbReference>
<comment type="catalytic activity">
    <reaction evidence="10 11">
        <text>tRNA(Ala) + L-alanine + ATP = L-alanyl-tRNA(Ala) + AMP + diphosphate</text>
        <dbReference type="Rhea" id="RHEA:12540"/>
        <dbReference type="Rhea" id="RHEA-COMP:9657"/>
        <dbReference type="Rhea" id="RHEA-COMP:9923"/>
        <dbReference type="ChEBI" id="CHEBI:30616"/>
        <dbReference type="ChEBI" id="CHEBI:33019"/>
        <dbReference type="ChEBI" id="CHEBI:57972"/>
        <dbReference type="ChEBI" id="CHEBI:78442"/>
        <dbReference type="ChEBI" id="CHEBI:78497"/>
        <dbReference type="ChEBI" id="CHEBI:456215"/>
        <dbReference type="EC" id="6.1.1.7"/>
    </reaction>
</comment>
<feature type="domain" description="Alanyl-transfer RNA synthetases family profile" evidence="12">
    <location>
        <begin position="1"/>
        <end position="725"/>
    </location>
</feature>
<evidence type="ECO:0000259" key="12">
    <source>
        <dbReference type="PROSITE" id="PS50860"/>
    </source>
</evidence>
<dbReference type="PROSITE" id="PS50860">
    <property type="entry name" value="AA_TRNA_LIGASE_II_ALA"/>
    <property type="match status" value="1"/>
</dbReference>
<keyword evidence="7 11" id="KW-0648">Protein biosynthesis</keyword>
<dbReference type="CDD" id="cd00673">
    <property type="entry name" value="AlaRS_core"/>
    <property type="match status" value="1"/>
</dbReference>
<reference evidence="13 14" key="1">
    <citation type="submission" date="2021-01" db="EMBL/GenBank/DDBJ databases">
        <title>Whole genome shotgun sequence of Actinoplanes durhamensis NBRC 14914.</title>
        <authorList>
            <person name="Komaki H."/>
            <person name="Tamura T."/>
        </authorList>
    </citation>
    <scope>NUCLEOTIDE SEQUENCE [LARGE SCALE GENOMIC DNA]</scope>
    <source>
        <strain evidence="13 14">NBRC 14914</strain>
    </source>
</reference>
<dbReference type="InterPro" id="IPR002318">
    <property type="entry name" value="Ala-tRNA-lgiase_IIc"/>
</dbReference>
<evidence type="ECO:0000313" key="14">
    <source>
        <dbReference type="Proteomes" id="UP000637628"/>
    </source>
</evidence>
<dbReference type="InterPro" id="IPR009000">
    <property type="entry name" value="Transl_B-barrel_sf"/>
</dbReference>
<dbReference type="InterPro" id="IPR018162">
    <property type="entry name" value="Ala-tRNA-ligase_IIc_anticod-bd"/>
</dbReference>
<dbReference type="PANTHER" id="PTHR11777:SF9">
    <property type="entry name" value="ALANINE--TRNA LIGASE, CYTOPLASMIC"/>
    <property type="match status" value="1"/>
</dbReference>
<dbReference type="Gene3D" id="3.30.54.20">
    <property type="match status" value="1"/>
</dbReference>
<dbReference type="Gene3D" id="3.30.930.10">
    <property type="entry name" value="Bira Bifunctional Protein, Domain 2"/>
    <property type="match status" value="1"/>
</dbReference>
<organism evidence="13 14">
    <name type="scientific">Paractinoplanes durhamensis</name>
    <dbReference type="NCBI Taxonomy" id="113563"/>
    <lineage>
        <taxon>Bacteria</taxon>
        <taxon>Bacillati</taxon>
        <taxon>Actinomycetota</taxon>
        <taxon>Actinomycetes</taxon>
        <taxon>Micromonosporales</taxon>
        <taxon>Micromonosporaceae</taxon>
        <taxon>Paractinoplanes</taxon>
    </lineage>
</organism>
<evidence type="ECO:0000256" key="1">
    <source>
        <dbReference type="ARBA" id="ARBA00008226"/>
    </source>
</evidence>
<dbReference type="Gene3D" id="3.10.310.40">
    <property type="match status" value="1"/>
</dbReference>
<dbReference type="Proteomes" id="UP000637628">
    <property type="component" value="Unassembled WGS sequence"/>
</dbReference>